<dbReference type="RefSeq" id="WP_379539417.1">
    <property type="nucleotide sequence ID" value="NZ_JBHSDR010000006.1"/>
</dbReference>
<keyword evidence="2" id="KW-1185">Reference proteome</keyword>
<gene>
    <name evidence="1" type="ORF">ACFO0A_12945</name>
</gene>
<dbReference type="PANTHER" id="PTHR38436:SF1">
    <property type="entry name" value="ESTER CYCLASE"/>
    <property type="match status" value="1"/>
</dbReference>
<evidence type="ECO:0000313" key="2">
    <source>
        <dbReference type="Proteomes" id="UP001595828"/>
    </source>
</evidence>
<dbReference type="Proteomes" id="UP001595828">
    <property type="component" value="Unassembled WGS sequence"/>
</dbReference>
<name>A0ABV8RRQ9_9SPHN</name>
<organism evidence="1 2">
    <name type="scientific">Novosphingobium tardum</name>
    <dbReference type="NCBI Taxonomy" id="1538021"/>
    <lineage>
        <taxon>Bacteria</taxon>
        <taxon>Pseudomonadati</taxon>
        <taxon>Pseudomonadota</taxon>
        <taxon>Alphaproteobacteria</taxon>
        <taxon>Sphingomonadales</taxon>
        <taxon>Sphingomonadaceae</taxon>
        <taxon>Novosphingobium</taxon>
    </lineage>
</organism>
<dbReference type="EMBL" id="JBHSDR010000006">
    <property type="protein sequence ID" value="MFC4295962.1"/>
    <property type="molecule type" value="Genomic_DNA"/>
</dbReference>
<accession>A0ABV8RRQ9</accession>
<sequence length="348" mass="38889">MDKFDPLADLDPAAYAPFRDPRDYILSWTDQIWIDKGLGRLGEHYADDIKVHTAYGETYDFNHVLTNSVQKMSAFPNGGGGSGEDVIWEQRGPMGFISSHRVLKTGTNLGHWTYGPPTGRNWISRTIAHCVVQDGKVVEEWLVRDEYAVLLSLGIDPEQVAADMVHASPITGEVLAITDETPAFSGNYPEPGREGLSGRRPDRFQAECDAIVAMYDEVWNRKRFDRVSAYCDPKVVSHTVRLHRAQGIDGYQQQVIDLLAAFPDGRIEVRDLVVCQSDELGMRIAAIWTLHGTYSGVPLYGPPTRKPVKVMGATHFEMKDNKILREWRLFDEIAVMAQIIGARTTAAA</sequence>
<protein>
    <submittedName>
        <fullName evidence="1">Ester cyclase</fullName>
    </submittedName>
</protein>
<evidence type="ECO:0000313" key="1">
    <source>
        <dbReference type="EMBL" id="MFC4295962.1"/>
    </source>
</evidence>
<reference evidence="2" key="1">
    <citation type="journal article" date="2019" name="Int. J. Syst. Evol. Microbiol.">
        <title>The Global Catalogue of Microorganisms (GCM) 10K type strain sequencing project: providing services to taxonomists for standard genome sequencing and annotation.</title>
        <authorList>
            <consortium name="The Broad Institute Genomics Platform"/>
            <consortium name="The Broad Institute Genome Sequencing Center for Infectious Disease"/>
            <person name="Wu L."/>
            <person name="Ma J."/>
        </authorList>
    </citation>
    <scope>NUCLEOTIDE SEQUENCE [LARGE SCALE GENOMIC DNA]</scope>
    <source>
        <strain evidence="2">CGMCC 1.12989</strain>
    </source>
</reference>
<dbReference type="Gene3D" id="3.10.450.50">
    <property type="match status" value="2"/>
</dbReference>
<dbReference type="SUPFAM" id="SSF54427">
    <property type="entry name" value="NTF2-like"/>
    <property type="match status" value="2"/>
</dbReference>
<dbReference type="Pfam" id="PF07366">
    <property type="entry name" value="SnoaL"/>
    <property type="match status" value="1"/>
</dbReference>
<proteinExistence type="predicted"/>
<dbReference type="PANTHER" id="PTHR38436">
    <property type="entry name" value="POLYKETIDE CYCLASE SNOAL-LIKE DOMAIN"/>
    <property type="match status" value="1"/>
</dbReference>
<comment type="caution">
    <text evidence="1">The sequence shown here is derived from an EMBL/GenBank/DDBJ whole genome shotgun (WGS) entry which is preliminary data.</text>
</comment>
<dbReference type="InterPro" id="IPR009959">
    <property type="entry name" value="Cyclase_SnoaL-like"/>
</dbReference>
<dbReference type="InterPro" id="IPR032710">
    <property type="entry name" value="NTF2-like_dom_sf"/>
</dbReference>